<proteinExistence type="predicted"/>
<dbReference type="InterPro" id="IPR005490">
    <property type="entry name" value="LD_TPept_cat_dom"/>
</dbReference>
<dbReference type="PANTHER" id="PTHR38589:SF1">
    <property type="entry name" value="BLR0621 PROTEIN"/>
    <property type="match status" value="1"/>
</dbReference>
<evidence type="ECO:0000313" key="4">
    <source>
        <dbReference type="Proteomes" id="UP000243342"/>
    </source>
</evidence>
<dbReference type="EMBL" id="MLCF01000047">
    <property type="protein sequence ID" value="OIV37614.1"/>
    <property type="molecule type" value="Genomic_DNA"/>
</dbReference>
<dbReference type="GO" id="GO:0016740">
    <property type="term" value="F:transferase activity"/>
    <property type="evidence" value="ECO:0007669"/>
    <property type="project" value="InterPro"/>
</dbReference>
<protein>
    <recommendedName>
        <fullName evidence="2">L,D-TPase catalytic domain-containing protein</fullName>
    </recommendedName>
</protein>
<evidence type="ECO:0000313" key="3">
    <source>
        <dbReference type="EMBL" id="OIV37614.1"/>
    </source>
</evidence>
<dbReference type="Pfam" id="PF03734">
    <property type="entry name" value="YkuD"/>
    <property type="match status" value="1"/>
</dbReference>
<dbReference type="AlphaFoldDB" id="A0A1J7BG37"/>
<feature type="compositionally biased region" description="Low complexity" evidence="1">
    <location>
        <begin position="35"/>
        <end position="47"/>
    </location>
</feature>
<organism evidence="3 4">
    <name type="scientific">Mangrovactinospora gilvigrisea</name>
    <dbReference type="NCBI Taxonomy" id="1428644"/>
    <lineage>
        <taxon>Bacteria</taxon>
        <taxon>Bacillati</taxon>
        <taxon>Actinomycetota</taxon>
        <taxon>Actinomycetes</taxon>
        <taxon>Kitasatosporales</taxon>
        <taxon>Streptomycetaceae</taxon>
        <taxon>Mangrovactinospora</taxon>
    </lineage>
</organism>
<comment type="caution">
    <text evidence="3">The sequence shown here is derived from an EMBL/GenBank/DDBJ whole genome shotgun (WGS) entry which is preliminary data.</text>
</comment>
<feature type="region of interest" description="Disordered" evidence="1">
    <location>
        <begin position="31"/>
        <end position="59"/>
    </location>
</feature>
<dbReference type="PANTHER" id="PTHR38589">
    <property type="entry name" value="BLR0621 PROTEIN"/>
    <property type="match status" value="1"/>
</dbReference>
<evidence type="ECO:0000259" key="2">
    <source>
        <dbReference type="Pfam" id="PF03734"/>
    </source>
</evidence>
<accession>A0A1J7BG37</accession>
<dbReference type="STRING" id="1428644.BIV57_10165"/>
<dbReference type="Proteomes" id="UP000243342">
    <property type="component" value="Unassembled WGS sequence"/>
</dbReference>
<sequence length="240" mass="25530">MVAVVGAVRGAVALGTAAVLAMGLSGCGGRANGQADAAPPHASPSADVTQLPGVGPGMRSRIPADARQVVLVTGADVDSIDSDVGLWERRGARWHLVDWWQGHNGKKGWTPHHTYGDYRTPIGVFTVHDAGGVLPNPGTRLTYQQAASYQPPKWWGKGTEHIFDYTIAIDYNRVIGSPPSDQRKPQGAKRGGNIWLHMDDGRGTAACVSQSREKMLELLRVLDPAKHPVVVMGDAAHLAA</sequence>
<evidence type="ECO:0000256" key="1">
    <source>
        <dbReference type="SAM" id="MobiDB-lite"/>
    </source>
</evidence>
<reference evidence="3 4" key="1">
    <citation type="submission" date="2016-10" db="EMBL/GenBank/DDBJ databases">
        <title>Genome sequence of Streptomyces gilvigriseus MUSC 26.</title>
        <authorList>
            <person name="Lee L.-H."/>
            <person name="Ser H.-L."/>
        </authorList>
    </citation>
    <scope>NUCLEOTIDE SEQUENCE [LARGE SCALE GENOMIC DNA]</scope>
    <source>
        <strain evidence="3 4">MUSC 26</strain>
    </source>
</reference>
<name>A0A1J7BG37_9ACTN</name>
<feature type="domain" description="L,D-TPase catalytic" evidence="2">
    <location>
        <begin position="113"/>
        <end position="231"/>
    </location>
</feature>
<keyword evidence="4" id="KW-1185">Reference proteome</keyword>
<gene>
    <name evidence="3" type="ORF">BIV57_10165</name>
</gene>